<feature type="domain" description="RING-type" evidence="16">
    <location>
        <begin position="347"/>
        <end position="389"/>
    </location>
</feature>
<evidence type="ECO:0000259" key="16">
    <source>
        <dbReference type="PROSITE" id="PS50089"/>
    </source>
</evidence>
<evidence type="ECO:0000256" key="1">
    <source>
        <dbReference type="ARBA" id="ARBA00000900"/>
    </source>
</evidence>
<feature type="chain" id="PRO_5035438036" description="RING-type E3 ubiquitin transferase" evidence="15">
    <location>
        <begin position="27"/>
        <end position="505"/>
    </location>
</feature>
<proteinExistence type="predicted"/>
<evidence type="ECO:0000256" key="3">
    <source>
        <dbReference type="ARBA" id="ARBA00012483"/>
    </source>
</evidence>
<evidence type="ECO:0000256" key="2">
    <source>
        <dbReference type="ARBA" id="ARBA00004141"/>
    </source>
</evidence>
<dbReference type="Gene3D" id="3.30.40.10">
    <property type="entry name" value="Zinc/RING finger domain, C3HC4 (zinc finger)"/>
    <property type="match status" value="1"/>
</dbReference>
<dbReference type="PANTHER" id="PTHR45977">
    <property type="entry name" value="TARGET OF ERK KINASE MPK-1"/>
    <property type="match status" value="1"/>
</dbReference>
<comment type="catalytic activity">
    <reaction evidence="1">
        <text>S-ubiquitinyl-[E2 ubiquitin-conjugating enzyme]-L-cysteine + [acceptor protein]-L-lysine = [E2 ubiquitin-conjugating enzyme]-L-cysteine + N(6)-ubiquitinyl-[acceptor protein]-L-lysine.</text>
        <dbReference type="EC" id="2.3.2.27"/>
    </reaction>
</comment>
<dbReference type="GO" id="GO:0006511">
    <property type="term" value="P:ubiquitin-dependent protein catabolic process"/>
    <property type="evidence" value="ECO:0007669"/>
    <property type="project" value="TreeGrafter"/>
</dbReference>
<feature type="transmembrane region" description="Helical" evidence="14">
    <location>
        <begin position="212"/>
        <end position="233"/>
    </location>
</feature>
<dbReference type="Proteomes" id="UP000813444">
    <property type="component" value="Unassembled WGS sequence"/>
</dbReference>
<evidence type="ECO:0000256" key="8">
    <source>
        <dbReference type="ARBA" id="ARBA00022786"/>
    </source>
</evidence>
<dbReference type="GO" id="GO:0008270">
    <property type="term" value="F:zinc ion binding"/>
    <property type="evidence" value="ECO:0007669"/>
    <property type="project" value="UniProtKB-KW"/>
</dbReference>
<evidence type="ECO:0000256" key="10">
    <source>
        <dbReference type="ARBA" id="ARBA00022989"/>
    </source>
</evidence>
<feature type="compositionally biased region" description="Basic and acidic residues" evidence="13">
    <location>
        <begin position="306"/>
        <end position="326"/>
    </location>
</feature>
<evidence type="ECO:0000313" key="18">
    <source>
        <dbReference type="Proteomes" id="UP000813444"/>
    </source>
</evidence>
<dbReference type="CDD" id="cd16454">
    <property type="entry name" value="RING-H2_PA-TM-RING"/>
    <property type="match status" value="1"/>
</dbReference>
<evidence type="ECO:0000256" key="6">
    <source>
        <dbReference type="ARBA" id="ARBA00022723"/>
    </source>
</evidence>
<protein>
    <recommendedName>
        <fullName evidence="3">RING-type E3 ubiquitin transferase</fullName>
        <ecNumber evidence="3">2.3.2.27</ecNumber>
    </recommendedName>
</protein>
<evidence type="ECO:0000256" key="7">
    <source>
        <dbReference type="ARBA" id="ARBA00022771"/>
    </source>
</evidence>
<dbReference type="EMBL" id="JAGPNK010000005">
    <property type="protein sequence ID" value="KAH7321104.1"/>
    <property type="molecule type" value="Genomic_DNA"/>
</dbReference>
<dbReference type="Pfam" id="PF13639">
    <property type="entry name" value="zf-RING_2"/>
    <property type="match status" value="1"/>
</dbReference>
<feature type="signal peptide" evidence="15">
    <location>
        <begin position="1"/>
        <end position="26"/>
    </location>
</feature>
<keyword evidence="11 14" id="KW-0472">Membrane</keyword>
<dbReference type="GO" id="GO:0061630">
    <property type="term" value="F:ubiquitin protein ligase activity"/>
    <property type="evidence" value="ECO:0007669"/>
    <property type="project" value="UniProtKB-EC"/>
</dbReference>
<keyword evidence="9" id="KW-0862">Zinc</keyword>
<keyword evidence="15" id="KW-0732">Signal</keyword>
<dbReference type="SMART" id="SM00184">
    <property type="entry name" value="RING"/>
    <property type="match status" value="1"/>
</dbReference>
<keyword evidence="5 14" id="KW-0812">Transmembrane</keyword>
<evidence type="ECO:0000256" key="9">
    <source>
        <dbReference type="ARBA" id="ARBA00022833"/>
    </source>
</evidence>
<keyword evidence="7 12" id="KW-0863">Zinc-finger</keyword>
<dbReference type="GO" id="GO:0016020">
    <property type="term" value="C:membrane"/>
    <property type="evidence" value="ECO:0007669"/>
    <property type="project" value="UniProtKB-SubCell"/>
</dbReference>
<evidence type="ECO:0000256" key="13">
    <source>
        <dbReference type="SAM" id="MobiDB-lite"/>
    </source>
</evidence>
<evidence type="ECO:0000256" key="12">
    <source>
        <dbReference type="PROSITE-ProRule" id="PRU00175"/>
    </source>
</evidence>
<accession>A0A8K0SYG5</accession>
<keyword evidence="4" id="KW-0808">Transferase</keyword>
<comment type="subcellular location">
    <subcellularLocation>
        <location evidence="2">Membrane</location>
        <topology evidence="2">Multi-pass membrane protein</topology>
    </subcellularLocation>
</comment>
<dbReference type="AlphaFoldDB" id="A0A8K0SYG5"/>
<evidence type="ECO:0000256" key="5">
    <source>
        <dbReference type="ARBA" id="ARBA00022692"/>
    </source>
</evidence>
<evidence type="ECO:0000256" key="11">
    <source>
        <dbReference type="ARBA" id="ARBA00023136"/>
    </source>
</evidence>
<name>A0A8K0SYG5_9HYPO</name>
<keyword evidence="8" id="KW-0833">Ubl conjugation pathway</keyword>
<gene>
    <name evidence="17" type="ORF">B0I35DRAFT_408100</name>
</gene>
<comment type="caution">
    <text evidence="17">The sequence shown here is derived from an EMBL/GenBank/DDBJ whole genome shotgun (WGS) entry which is preliminary data.</text>
</comment>
<sequence>MAAPCAFGLAAFIVLVILAMAPVASASVLASVTASGQVPEWALDSPMHLELSMDGDTLSQEFTIIPLTRSIGANGSDPTLANIRLSGRIILAEPTSYTNITDRNYIAYLSCDDTESDSIVHHNTMLNNLMDNRLTAIVLYSTSKDWCGLDDSENLSYNTIFSMADAAESVQVRNYLNETDSGDVIRANITGDGNDSSIVPVGPQRSSTAMSILYAVTAVVATLFIVIIATGAVRAHRYPERYGPRRATGGRSRQSRAKGIARAVLETIPIVKFGSEPPGKPDPDLEMETGTTDGRESTARQAHSNQVKEGDKVEVQHADSAGDRRASAAPSGSPSHDDAGEAEHLGCTICTEDFKLGEDVRVLPCKHQFHPSCIDPWLVDVSGTCPLCRLDLRPNRGDAVAGQTEEGSPLPPPLAMEGEYPSTAHRNRISRFLDIHRLRQASVETQMAALRQMQAERGARHDPAAEAGQEQVPDVEDGRQRARFAKRLRDRFRIRTRAQSRERGT</sequence>
<organism evidence="17 18">
    <name type="scientific">Stachybotrys elegans</name>
    <dbReference type="NCBI Taxonomy" id="80388"/>
    <lineage>
        <taxon>Eukaryota</taxon>
        <taxon>Fungi</taxon>
        <taxon>Dikarya</taxon>
        <taxon>Ascomycota</taxon>
        <taxon>Pezizomycotina</taxon>
        <taxon>Sordariomycetes</taxon>
        <taxon>Hypocreomycetidae</taxon>
        <taxon>Hypocreales</taxon>
        <taxon>Stachybotryaceae</taxon>
        <taxon>Stachybotrys</taxon>
    </lineage>
</organism>
<dbReference type="PROSITE" id="PS50089">
    <property type="entry name" value="ZF_RING_2"/>
    <property type="match status" value="1"/>
</dbReference>
<keyword evidence="18" id="KW-1185">Reference proteome</keyword>
<dbReference type="InterPro" id="IPR001841">
    <property type="entry name" value="Znf_RING"/>
</dbReference>
<feature type="region of interest" description="Disordered" evidence="13">
    <location>
        <begin position="271"/>
        <end position="340"/>
    </location>
</feature>
<dbReference type="PANTHER" id="PTHR45977:SF4">
    <property type="entry name" value="RING-TYPE DOMAIN-CONTAINING PROTEIN"/>
    <property type="match status" value="1"/>
</dbReference>
<reference evidence="17" key="1">
    <citation type="journal article" date="2021" name="Nat. Commun.">
        <title>Genetic determinants of endophytism in the Arabidopsis root mycobiome.</title>
        <authorList>
            <person name="Mesny F."/>
            <person name="Miyauchi S."/>
            <person name="Thiergart T."/>
            <person name="Pickel B."/>
            <person name="Atanasova L."/>
            <person name="Karlsson M."/>
            <person name="Huettel B."/>
            <person name="Barry K.W."/>
            <person name="Haridas S."/>
            <person name="Chen C."/>
            <person name="Bauer D."/>
            <person name="Andreopoulos W."/>
            <person name="Pangilinan J."/>
            <person name="LaButti K."/>
            <person name="Riley R."/>
            <person name="Lipzen A."/>
            <person name="Clum A."/>
            <person name="Drula E."/>
            <person name="Henrissat B."/>
            <person name="Kohler A."/>
            <person name="Grigoriev I.V."/>
            <person name="Martin F.M."/>
            <person name="Hacquard S."/>
        </authorList>
    </citation>
    <scope>NUCLEOTIDE SEQUENCE</scope>
    <source>
        <strain evidence="17">MPI-CAGE-CH-0235</strain>
    </source>
</reference>
<keyword evidence="6" id="KW-0479">Metal-binding</keyword>
<dbReference type="GO" id="GO:0016567">
    <property type="term" value="P:protein ubiquitination"/>
    <property type="evidence" value="ECO:0007669"/>
    <property type="project" value="TreeGrafter"/>
</dbReference>
<dbReference type="EC" id="2.3.2.27" evidence="3"/>
<feature type="region of interest" description="Disordered" evidence="13">
    <location>
        <begin position="455"/>
        <end position="480"/>
    </location>
</feature>
<evidence type="ECO:0000256" key="4">
    <source>
        <dbReference type="ARBA" id="ARBA00022679"/>
    </source>
</evidence>
<dbReference type="SUPFAM" id="SSF57850">
    <property type="entry name" value="RING/U-box"/>
    <property type="match status" value="1"/>
</dbReference>
<evidence type="ECO:0000256" key="14">
    <source>
        <dbReference type="SAM" id="Phobius"/>
    </source>
</evidence>
<dbReference type="OrthoDB" id="8062037at2759"/>
<keyword evidence="10 14" id="KW-1133">Transmembrane helix</keyword>
<dbReference type="InterPro" id="IPR013083">
    <property type="entry name" value="Znf_RING/FYVE/PHD"/>
</dbReference>
<evidence type="ECO:0000313" key="17">
    <source>
        <dbReference type="EMBL" id="KAH7321104.1"/>
    </source>
</evidence>
<evidence type="ECO:0000256" key="15">
    <source>
        <dbReference type="SAM" id="SignalP"/>
    </source>
</evidence>